<keyword evidence="12" id="KW-0418">Kinase</keyword>
<dbReference type="GO" id="GO:0005886">
    <property type="term" value="C:plasma membrane"/>
    <property type="evidence" value="ECO:0007669"/>
    <property type="project" value="UniProtKB-SubCell"/>
</dbReference>
<keyword evidence="16" id="KW-0675">Receptor</keyword>
<comment type="catalytic activity">
    <reaction evidence="19">
        <text>L-seryl-[protein] + ATP = O-phospho-L-seryl-[protein] + ADP + H(+)</text>
        <dbReference type="Rhea" id="RHEA:17989"/>
        <dbReference type="Rhea" id="RHEA-COMP:9863"/>
        <dbReference type="Rhea" id="RHEA-COMP:11604"/>
        <dbReference type="ChEBI" id="CHEBI:15378"/>
        <dbReference type="ChEBI" id="CHEBI:29999"/>
        <dbReference type="ChEBI" id="CHEBI:30616"/>
        <dbReference type="ChEBI" id="CHEBI:83421"/>
        <dbReference type="ChEBI" id="CHEBI:456216"/>
        <dbReference type="EC" id="2.7.11.1"/>
    </reaction>
</comment>
<proteinExistence type="predicted"/>
<evidence type="ECO:0000256" key="6">
    <source>
        <dbReference type="ARBA" id="ARBA00022614"/>
    </source>
</evidence>
<sequence>MGNLSVNLHWLYAGSNKLTGGLPSTLSNLSNLEWIDISNNQLTGAIPEYVSMLQNLGFLDISSNNMFGPIPSQIGMLGSLQRLLLQRNKLFGSIPDSIGNLSQLEYIELSHNQLNSTIPGGIFHLDKLVQLNLCHNSIAGVLPTDVSGLQQANTIDFSYNFLHGSIPESFGQLRMLTHLNLSHNLFEYSIPESFGQLRMLTYLNLSHNLFENSIPDSFQELTSLISLDLSYNNLSGTIPEFLANFNYLTTLNLSFNRLQGKIPEGGVFSNITLQSLIGNTELCGIPHLGLSPCPQKYHSSNKHFLKFLLPGVTIAFGSTVLCLYLTIRRKIKNKGEVEVSAFDLGAVMSHRLLSYHELVRATDDFSSSNLLGAGSFGKVFKGQLSTGLVVAIKVLDIQLEQAIRSFDVECHVLRMARHRNLIRVVNTCSNLDFRALVLQYMPNGSLEMLLHSEGRRNFEFLKRLDIMLDVSMAMEYLHHEHHEVVLHCDLKPSNVLFDEDMTAHVADFGIAKLLFGDDSSMITASMPGTVGYMAPEYGSLGRASLKSDVFSYGMMLLEVFTGKRPTDPMFDGVLNIRQWVHQACPADLACVLDDQLLQDTSSTCDMNASLLPIFELGLLCSSELPDQRMSMSDVVVTMKKIKRGNTKSTSATAQSVSTV</sequence>
<dbReference type="InterPro" id="IPR008271">
    <property type="entry name" value="Ser/Thr_kinase_AS"/>
</dbReference>
<dbReference type="GO" id="GO:0004674">
    <property type="term" value="F:protein serine/threonine kinase activity"/>
    <property type="evidence" value="ECO:0007669"/>
    <property type="project" value="UniProtKB-KW"/>
</dbReference>
<keyword evidence="17" id="KW-0325">Glycoprotein</keyword>
<dbReference type="EC" id="2.7.11.1" evidence="2"/>
<keyword evidence="7" id="KW-0808">Transferase</keyword>
<dbReference type="PANTHER" id="PTHR27008:SF497">
    <property type="entry name" value="OS11G0695000 PROTEIN"/>
    <property type="match status" value="1"/>
</dbReference>
<evidence type="ECO:0000256" key="10">
    <source>
        <dbReference type="ARBA" id="ARBA00022737"/>
    </source>
</evidence>
<dbReference type="SUPFAM" id="SSF56112">
    <property type="entry name" value="Protein kinase-like (PK-like)"/>
    <property type="match status" value="1"/>
</dbReference>
<evidence type="ECO:0000256" key="4">
    <source>
        <dbReference type="ARBA" id="ARBA00022527"/>
    </source>
</evidence>
<evidence type="ECO:0000256" key="14">
    <source>
        <dbReference type="ARBA" id="ARBA00022989"/>
    </source>
</evidence>
<evidence type="ECO:0000256" key="3">
    <source>
        <dbReference type="ARBA" id="ARBA00022475"/>
    </source>
</evidence>
<dbReference type="InterPro" id="IPR001611">
    <property type="entry name" value="Leu-rich_rpt"/>
</dbReference>
<dbReference type="FunFam" id="1.10.510.10:FF:000358">
    <property type="entry name" value="Putative leucine-rich repeat receptor-like serine/threonine-protein kinase"/>
    <property type="match status" value="1"/>
</dbReference>
<comment type="catalytic activity">
    <reaction evidence="18">
        <text>L-threonyl-[protein] + ATP = O-phospho-L-threonyl-[protein] + ADP + H(+)</text>
        <dbReference type="Rhea" id="RHEA:46608"/>
        <dbReference type="Rhea" id="RHEA-COMP:11060"/>
        <dbReference type="Rhea" id="RHEA-COMP:11605"/>
        <dbReference type="ChEBI" id="CHEBI:15378"/>
        <dbReference type="ChEBI" id="CHEBI:30013"/>
        <dbReference type="ChEBI" id="CHEBI:30616"/>
        <dbReference type="ChEBI" id="CHEBI:61977"/>
        <dbReference type="ChEBI" id="CHEBI:456216"/>
        <dbReference type="EC" id="2.7.11.1"/>
    </reaction>
</comment>
<evidence type="ECO:0000256" key="11">
    <source>
        <dbReference type="ARBA" id="ARBA00022741"/>
    </source>
</evidence>
<keyword evidence="10" id="KW-0677">Repeat</keyword>
<keyword evidence="23" id="KW-1185">Reference proteome</keyword>
<dbReference type="PRINTS" id="PR00019">
    <property type="entry name" value="LEURICHRPT"/>
</dbReference>
<keyword evidence="8" id="KW-0812">Transmembrane</keyword>
<dbReference type="PROSITE" id="PS00108">
    <property type="entry name" value="PROTEIN_KINASE_ST"/>
    <property type="match status" value="1"/>
</dbReference>
<comment type="subcellular location">
    <subcellularLocation>
        <location evidence="1">Cell membrane</location>
        <topology evidence="1">Single-pass membrane protein</topology>
    </subcellularLocation>
</comment>
<dbReference type="FunFam" id="3.80.10.10:FF:000095">
    <property type="entry name" value="LRR receptor-like serine/threonine-protein kinase GSO1"/>
    <property type="match status" value="1"/>
</dbReference>
<evidence type="ECO:0000256" key="13">
    <source>
        <dbReference type="ARBA" id="ARBA00022840"/>
    </source>
</evidence>
<keyword evidence="13 20" id="KW-0067">ATP-binding</keyword>
<keyword evidence="9" id="KW-0732">Signal</keyword>
<feature type="binding site" evidence="20">
    <location>
        <position position="393"/>
    </location>
    <ligand>
        <name>ATP</name>
        <dbReference type="ChEBI" id="CHEBI:30616"/>
    </ligand>
</feature>
<keyword evidence="14" id="KW-1133">Transmembrane helix</keyword>
<gene>
    <name evidence="22" type="ORF">PVAP13_6KG295600</name>
</gene>
<evidence type="ECO:0000256" key="8">
    <source>
        <dbReference type="ARBA" id="ARBA00022692"/>
    </source>
</evidence>
<dbReference type="Proteomes" id="UP000823388">
    <property type="component" value="Chromosome 6K"/>
</dbReference>
<evidence type="ECO:0000313" key="22">
    <source>
        <dbReference type="EMBL" id="KAG2584387.1"/>
    </source>
</evidence>
<dbReference type="InterPro" id="IPR001245">
    <property type="entry name" value="Ser-Thr/Tyr_kinase_cat_dom"/>
</dbReference>
<keyword evidence="6" id="KW-0433">Leucine-rich repeat</keyword>
<dbReference type="AlphaFoldDB" id="A0A8T0REN3"/>
<dbReference type="Pfam" id="PF00560">
    <property type="entry name" value="LRR_1"/>
    <property type="match status" value="2"/>
</dbReference>
<evidence type="ECO:0000259" key="21">
    <source>
        <dbReference type="PROSITE" id="PS50011"/>
    </source>
</evidence>
<dbReference type="GO" id="GO:0005524">
    <property type="term" value="F:ATP binding"/>
    <property type="evidence" value="ECO:0007669"/>
    <property type="project" value="UniProtKB-UniRule"/>
</dbReference>
<feature type="domain" description="Protein kinase" evidence="21">
    <location>
        <begin position="365"/>
        <end position="614"/>
    </location>
</feature>
<dbReference type="EMBL" id="CM029047">
    <property type="protein sequence ID" value="KAG2584387.1"/>
    <property type="molecule type" value="Genomic_DNA"/>
</dbReference>
<evidence type="ECO:0000256" key="16">
    <source>
        <dbReference type="ARBA" id="ARBA00023170"/>
    </source>
</evidence>
<dbReference type="InterPro" id="IPR017441">
    <property type="entry name" value="Protein_kinase_ATP_BS"/>
</dbReference>
<evidence type="ECO:0000256" key="5">
    <source>
        <dbReference type="ARBA" id="ARBA00022553"/>
    </source>
</evidence>
<dbReference type="Pfam" id="PF13855">
    <property type="entry name" value="LRR_8"/>
    <property type="match status" value="3"/>
</dbReference>
<evidence type="ECO:0000256" key="17">
    <source>
        <dbReference type="ARBA" id="ARBA00023180"/>
    </source>
</evidence>
<keyword evidence="3" id="KW-1003">Cell membrane</keyword>
<reference evidence="22" key="1">
    <citation type="submission" date="2020-05" db="EMBL/GenBank/DDBJ databases">
        <title>WGS assembly of Panicum virgatum.</title>
        <authorList>
            <person name="Lovell J.T."/>
            <person name="Jenkins J."/>
            <person name="Shu S."/>
            <person name="Juenger T.E."/>
            <person name="Schmutz J."/>
        </authorList>
    </citation>
    <scope>NUCLEOTIDE SEQUENCE</scope>
    <source>
        <strain evidence="22">AP13</strain>
    </source>
</reference>
<name>A0A8T0REN3_PANVG</name>
<keyword evidence="4" id="KW-0723">Serine/threonine-protein kinase</keyword>
<evidence type="ECO:0000256" key="9">
    <source>
        <dbReference type="ARBA" id="ARBA00022729"/>
    </source>
</evidence>
<dbReference type="SUPFAM" id="SSF52058">
    <property type="entry name" value="L domain-like"/>
    <property type="match status" value="1"/>
</dbReference>
<evidence type="ECO:0000256" key="20">
    <source>
        <dbReference type="PROSITE-ProRule" id="PRU10141"/>
    </source>
</evidence>
<keyword evidence="15" id="KW-0472">Membrane</keyword>
<organism evidence="22 23">
    <name type="scientific">Panicum virgatum</name>
    <name type="common">Blackwell switchgrass</name>
    <dbReference type="NCBI Taxonomy" id="38727"/>
    <lineage>
        <taxon>Eukaryota</taxon>
        <taxon>Viridiplantae</taxon>
        <taxon>Streptophyta</taxon>
        <taxon>Embryophyta</taxon>
        <taxon>Tracheophyta</taxon>
        <taxon>Spermatophyta</taxon>
        <taxon>Magnoliopsida</taxon>
        <taxon>Liliopsida</taxon>
        <taxon>Poales</taxon>
        <taxon>Poaceae</taxon>
        <taxon>PACMAD clade</taxon>
        <taxon>Panicoideae</taxon>
        <taxon>Panicodae</taxon>
        <taxon>Paniceae</taxon>
        <taxon>Panicinae</taxon>
        <taxon>Panicum</taxon>
        <taxon>Panicum sect. Hiantes</taxon>
    </lineage>
</organism>
<dbReference type="InterPro" id="IPR003591">
    <property type="entry name" value="Leu-rich_rpt_typical-subtyp"/>
</dbReference>
<dbReference type="InterPro" id="IPR000719">
    <property type="entry name" value="Prot_kinase_dom"/>
</dbReference>
<dbReference type="Gene3D" id="3.30.200.20">
    <property type="entry name" value="Phosphorylase Kinase, domain 1"/>
    <property type="match status" value="1"/>
</dbReference>
<dbReference type="Pfam" id="PF07714">
    <property type="entry name" value="PK_Tyr_Ser-Thr"/>
    <property type="match status" value="1"/>
</dbReference>
<dbReference type="InterPro" id="IPR051809">
    <property type="entry name" value="Plant_receptor-like_S/T_kinase"/>
</dbReference>
<evidence type="ECO:0000256" key="15">
    <source>
        <dbReference type="ARBA" id="ARBA00023136"/>
    </source>
</evidence>
<keyword evidence="5" id="KW-0597">Phosphoprotein</keyword>
<dbReference type="Gene3D" id="1.10.510.10">
    <property type="entry name" value="Transferase(Phosphotransferase) domain 1"/>
    <property type="match status" value="1"/>
</dbReference>
<evidence type="ECO:0000256" key="19">
    <source>
        <dbReference type="ARBA" id="ARBA00048679"/>
    </source>
</evidence>
<dbReference type="SMART" id="SM00220">
    <property type="entry name" value="S_TKc"/>
    <property type="match status" value="1"/>
</dbReference>
<comment type="caution">
    <text evidence="22">The sequence shown here is derived from an EMBL/GenBank/DDBJ whole genome shotgun (WGS) entry which is preliminary data.</text>
</comment>
<evidence type="ECO:0000256" key="18">
    <source>
        <dbReference type="ARBA" id="ARBA00047899"/>
    </source>
</evidence>
<evidence type="ECO:0000256" key="12">
    <source>
        <dbReference type="ARBA" id="ARBA00022777"/>
    </source>
</evidence>
<dbReference type="SMART" id="SM00369">
    <property type="entry name" value="LRR_TYP"/>
    <property type="match status" value="6"/>
</dbReference>
<protein>
    <recommendedName>
        <fullName evidence="2">non-specific serine/threonine protein kinase</fullName>
        <ecNumber evidence="2">2.7.11.1</ecNumber>
    </recommendedName>
</protein>
<evidence type="ECO:0000256" key="7">
    <source>
        <dbReference type="ARBA" id="ARBA00022679"/>
    </source>
</evidence>
<evidence type="ECO:0000256" key="2">
    <source>
        <dbReference type="ARBA" id="ARBA00012513"/>
    </source>
</evidence>
<evidence type="ECO:0000313" key="23">
    <source>
        <dbReference type="Proteomes" id="UP000823388"/>
    </source>
</evidence>
<dbReference type="InterPro" id="IPR011009">
    <property type="entry name" value="Kinase-like_dom_sf"/>
</dbReference>
<dbReference type="Gene3D" id="3.80.10.10">
    <property type="entry name" value="Ribonuclease Inhibitor"/>
    <property type="match status" value="1"/>
</dbReference>
<accession>A0A8T0REN3</accession>
<dbReference type="FunFam" id="3.30.200.20:FF:000661">
    <property type="entry name" value="Serine-threonine protein kinase plant-type"/>
    <property type="match status" value="1"/>
</dbReference>
<keyword evidence="11 20" id="KW-0547">Nucleotide-binding</keyword>
<dbReference type="PANTHER" id="PTHR27008">
    <property type="entry name" value="OS04G0122200 PROTEIN"/>
    <property type="match status" value="1"/>
</dbReference>
<dbReference type="PROSITE" id="PS00107">
    <property type="entry name" value="PROTEIN_KINASE_ATP"/>
    <property type="match status" value="1"/>
</dbReference>
<evidence type="ECO:0000256" key="1">
    <source>
        <dbReference type="ARBA" id="ARBA00004162"/>
    </source>
</evidence>
<dbReference type="InterPro" id="IPR032675">
    <property type="entry name" value="LRR_dom_sf"/>
</dbReference>
<dbReference type="PROSITE" id="PS50011">
    <property type="entry name" value="PROTEIN_KINASE_DOM"/>
    <property type="match status" value="1"/>
</dbReference>